<dbReference type="Gene3D" id="3.40.50.720">
    <property type="entry name" value="NAD(P)-binding Rossmann-like Domain"/>
    <property type="match status" value="1"/>
</dbReference>
<evidence type="ECO:0000259" key="2">
    <source>
        <dbReference type="Pfam" id="PF03446"/>
    </source>
</evidence>
<reference evidence="4 5" key="1">
    <citation type="journal article" date="2023" name="Int. J. Syst. Evol. Microbiol.">
        <title>Arthrobacter vasquezii sp. nov., isolated from a soil sample from Union Glacier, Antarctica.</title>
        <authorList>
            <person name="Valenzuela-Ibaceta F."/>
            <person name="Carrasco V."/>
            <person name="Lagos-Moraga S."/>
            <person name="Dietz-Vargas C."/>
            <person name="Navarro C.A."/>
            <person name="Perez-Donoso J.M."/>
        </authorList>
    </citation>
    <scope>NUCLEOTIDE SEQUENCE [LARGE SCALE GENOMIC DNA]</scope>
    <source>
        <strain evidence="4 5">EH-1B-1</strain>
    </source>
</reference>
<proteinExistence type="predicted"/>
<dbReference type="Proteomes" id="UP001220456">
    <property type="component" value="Unassembled WGS sequence"/>
</dbReference>
<evidence type="ECO:0000256" key="1">
    <source>
        <dbReference type="SAM" id="MobiDB-lite"/>
    </source>
</evidence>
<dbReference type="InterPro" id="IPR036291">
    <property type="entry name" value="NAD(P)-bd_dom_sf"/>
</dbReference>
<dbReference type="RefSeq" id="WP_277358130.1">
    <property type="nucleotide sequence ID" value="NZ_JAROKN010000013.1"/>
</dbReference>
<gene>
    <name evidence="4" type="ORF">P4U43_07330</name>
</gene>
<evidence type="ECO:0000313" key="5">
    <source>
        <dbReference type="Proteomes" id="UP001220456"/>
    </source>
</evidence>
<name>A0ABT6CU93_9MICC</name>
<protein>
    <submittedName>
        <fullName evidence="4">NAD(P)-binding domain-containing protein</fullName>
    </submittedName>
</protein>
<keyword evidence="5" id="KW-1185">Reference proteome</keyword>
<dbReference type="Pfam" id="PF09130">
    <property type="entry name" value="DUF1932"/>
    <property type="match status" value="1"/>
</dbReference>
<feature type="compositionally biased region" description="Polar residues" evidence="1">
    <location>
        <begin position="296"/>
        <end position="306"/>
    </location>
</feature>
<sequence>MNITIIGLGQVGLCWAEALSATHTVSVSDPHPPAIARTWSESTGIPIRPEVSEWIGGQDLVLMCVPGSVLPLLSGPLACHVSAGATVVDMTTAAAQAKREAAALIEASNVGYLDVAITGAVALSGVRTPLLCAGKRNTSVEEMFLNVGAPFRLLPDSTPGDAVTVKLLRSVIMKGLEALAIEALPAARSYGVLDHLYAVLQDVDQAPFTSLLESMVATHPDHAVRRRAEVIEAAGQLSRAGYPAALTEHVAEKFSTTVDTVSRLGAPTSSTFEASMAWLEITAKGATDQAEAEDTSGPSLRLTQHS</sequence>
<dbReference type="Gene3D" id="1.10.1040.10">
    <property type="entry name" value="N-(1-d-carboxylethyl)-l-norvaline Dehydrogenase, domain 2"/>
    <property type="match status" value="1"/>
</dbReference>
<evidence type="ECO:0000259" key="3">
    <source>
        <dbReference type="Pfam" id="PF09130"/>
    </source>
</evidence>
<dbReference type="InterPro" id="IPR006115">
    <property type="entry name" value="6PGDH_NADP-bd"/>
</dbReference>
<dbReference type="SUPFAM" id="SSF48179">
    <property type="entry name" value="6-phosphogluconate dehydrogenase C-terminal domain-like"/>
    <property type="match status" value="1"/>
</dbReference>
<dbReference type="Pfam" id="PF03446">
    <property type="entry name" value="NAD_binding_2"/>
    <property type="match status" value="1"/>
</dbReference>
<dbReference type="InterPro" id="IPR015814">
    <property type="entry name" value="Pgluconate_DH_NAD-bd_C"/>
</dbReference>
<dbReference type="EMBL" id="JAROKN010000013">
    <property type="protein sequence ID" value="MDF9277598.1"/>
    <property type="molecule type" value="Genomic_DNA"/>
</dbReference>
<dbReference type="InterPro" id="IPR008927">
    <property type="entry name" value="6-PGluconate_DH-like_C_sf"/>
</dbReference>
<feature type="domain" description="6-phosphogluconate dehydrogenase NADP-binding" evidence="2">
    <location>
        <begin position="2"/>
        <end position="137"/>
    </location>
</feature>
<feature type="domain" description="Phosphogluconate dehydrogenase NAD-binding putative C-terminal" evidence="3">
    <location>
        <begin position="187"/>
        <end position="255"/>
    </location>
</feature>
<organism evidence="4 5">
    <name type="scientific">Arthrobacter vasquezii</name>
    <dbReference type="NCBI Taxonomy" id="2977629"/>
    <lineage>
        <taxon>Bacteria</taxon>
        <taxon>Bacillati</taxon>
        <taxon>Actinomycetota</taxon>
        <taxon>Actinomycetes</taxon>
        <taxon>Micrococcales</taxon>
        <taxon>Micrococcaceae</taxon>
        <taxon>Arthrobacter</taxon>
    </lineage>
</organism>
<accession>A0ABT6CU93</accession>
<feature type="region of interest" description="Disordered" evidence="1">
    <location>
        <begin position="286"/>
        <end position="306"/>
    </location>
</feature>
<dbReference type="SUPFAM" id="SSF51735">
    <property type="entry name" value="NAD(P)-binding Rossmann-fold domains"/>
    <property type="match status" value="1"/>
</dbReference>
<dbReference type="InterPro" id="IPR013328">
    <property type="entry name" value="6PGD_dom2"/>
</dbReference>
<evidence type="ECO:0000313" key="4">
    <source>
        <dbReference type="EMBL" id="MDF9277598.1"/>
    </source>
</evidence>
<comment type="caution">
    <text evidence="4">The sequence shown here is derived from an EMBL/GenBank/DDBJ whole genome shotgun (WGS) entry which is preliminary data.</text>
</comment>